<name>A0A0G3XHQ0_9SPHN</name>
<proteinExistence type="predicted"/>
<protein>
    <submittedName>
        <fullName evidence="1">Uncharacterized protein</fullName>
    </submittedName>
</protein>
<dbReference type="EMBL" id="CP011770">
    <property type="protein sequence ID" value="AKM11045.1"/>
    <property type="molecule type" value="Genomic_DNA"/>
</dbReference>
<dbReference type="KEGG" id="cna:AB433_15430"/>
<organism evidence="1 2">
    <name type="scientific">Croceicoccus naphthovorans</name>
    <dbReference type="NCBI Taxonomy" id="1348774"/>
    <lineage>
        <taxon>Bacteria</taxon>
        <taxon>Pseudomonadati</taxon>
        <taxon>Pseudomonadota</taxon>
        <taxon>Alphaproteobacteria</taxon>
        <taxon>Sphingomonadales</taxon>
        <taxon>Erythrobacteraceae</taxon>
        <taxon>Croceicoccus</taxon>
    </lineage>
</organism>
<sequence length="65" mass="7167">MKSRRSPLAEFLREQTECRARSTASPRLGRFACPFPDAAIPVAVAPFEQNAAAIFAAPKTMEYHS</sequence>
<keyword evidence="2" id="KW-1185">Reference proteome</keyword>
<accession>A0A0G3XHQ0</accession>
<dbReference type="AlphaFoldDB" id="A0A0G3XHQ0"/>
<evidence type="ECO:0000313" key="2">
    <source>
        <dbReference type="Proteomes" id="UP000035287"/>
    </source>
</evidence>
<reference evidence="1 2" key="1">
    <citation type="submission" date="2015-06" db="EMBL/GenBank/DDBJ databases">
        <authorList>
            <person name="Zeng Y."/>
            <person name="Huang Y."/>
        </authorList>
    </citation>
    <scope>NUCLEOTIDE SEQUENCE [LARGE SCALE GENOMIC DNA]</scope>
    <source>
        <strain evidence="1 2">PQ-2</strain>
    </source>
</reference>
<evidence type="ECO:0000313" key="1">
    <source>
        <dbReference type="EMBL" id="AKM11045.1"/>
    </source>
</evidence>
<dbReference type="Proteomes" id="UP000035287">
    <property type="component" value="Chromosome"/>
</dbReference>
<dbReference type="STRING" id="1348774.AB433_15430"/>
<dbReference type="PATRIC" id="fig|1348774.3.peg.3247"/>
<gene>
    <name evidence="1" type="ORF">AB433_15430</name>
</gene>